<evidence type="ECO:0000313" key="1">
    <source>
        <dbReference type="EMBL" id="KAL0148338.1"/>
    </source>
</evidence>
<protein>
    <recommendedName>
        <fullName evidence="3">Transposable element Tcb1 transposase</fullName>
    </recommendedName>
</protein>
<gene>
    <name evidence="1" type="ORF">M9458_056400</name>
</gene>
<sequence length="100" mass="11413">FQHDNDPKHTTKMTTALLRKLKVKVMEWPSISPDLKPLEHLLGILKRKVEKHHVSNVQKLHDVIIEECKRIPATNSAALVNSMPRMIKAVLNNNGANTKY</sequence>
<dbReference type="Gene3D" id="3.30.420.10">
    <property type="entry name" value="Ribonuclease H-like superfamily/Ribonuclease H"/>
    <property type="match status" value="1"/>
</dbReference>
<accession>A0ABD0MJE5</accession>
<organism evidence="1 2">
    <name type="scientific">Cirrhinus mrigala</name>
    <name type="common">Mrigala</name>
    <dbReference type="NCBI Taxonomy" id="683832"/>
    <lineage>
        <taxon>Eukaryota</taxon>
        <taxon>Metazoa</taxon>
        <taxon>Chordata</taxon>
        <taxon>Craniata</taxon>
        <taxon>Vertebrata</taxon>
        <taxon>Euteleostomi</taxon>
        <taxon>Actinopterygii</taxon>
        <taxon>Neopterygii</taxon>
        <taxon>Teleostei</taxon>
        <taxon>Ostariophysi</taxon>
        <taxon>Cypriniformes</taxon>
        <taxon>Cyprinidae</taxon>
        <taxon>Labeoninae</taxon>
        <taxon>Labeonini</taxon>
        <taxon>Cirrhinus</taxon>
    </lineage>
</organism>
<reference evidence="1 2" key="1">
    <citation type="submission" date="2024-05" db="EMBL/GenBank/DDBJ databases">
        <title>Genome sequencing and assembly of Indian major carp, Cirrhinus mrigala (Hamilton, 1822).</title>
        <authorList>
            <person name="Mohindra V."/>
            <person name="Chowdhury L.M."/>
            <person name="Lal K."/>
            <person name="Jena J.K."/>
        </authorList>
    </citation>
    <scope>NUCLEOTIDE SEQUENCE [LARGE SCALE GENOMIC DNA]</scope>
    <source>
        <strain evidence="1">CM1030</strain>
        <tissue evidence="1">Blood</tissue>
    </source>
</reference>
<evidence type="ECO:0000313" key="2">
    <source>
        <dbReference type="Proteomes" id="UP001529510"/>
    </source>
</evidence>
<dbReference type="EMBL" id="JAMKFB020000707">
    <property type="protein sequence ID" value="KAL0148338.1"/>
    <property type="molecule type" value="Genomic_DNA"/>
</dbReference>
<keyword evidence="2" id="KW-1185">Reference proteome</keyword>
<name>A0ABD0MJE5_CIRMR</name>
<dbReference type="AlphaFoldDB" id="A0ABD0MJE5"/>
<feature type="non-terminal residue" evidence="1">
    <location>
        <position position="1"/>
    </location>
</feature>
<dbReference type="Proteomes" id="UP001529510">
    <property type="component" value="Unassembled WGS sequence"/>
</dbReference>
<dbReference type="InterPro" id="IPR036397">
    <property type="entry name" value="RNaseH_sf"/>
</dbReference>
<evidence type="ECO:0008006" key="3">
    <source>
        <dbReference type="Google" id="ProtNLM"/>
    </source>
</evidence>
<proteinExistence type="predicted"/>
<comment type="caution">
    <text evidence="1">The sequence shown here is derived from an EMBL/GenBank/DDBJ whole genome shotgun (WGS) entry which is preliminary data.</text>
</comment>